<dbReference type="Gene3D" id="1.10.8.80">
    <property type="entry name" value="Magnesium chelatase subunit I, C-Terminal domain"/>
    <property type="match status" value="1"/>
</dbReference>
<evidence type="ECO:0000259" key="2">
    <source>
        <dbReference type="SMART" id="SM00382"/>
    </source>
</evidence>
<evidence type="ECO:0000256" key="1">
    <source>
        <dbReference type="SAM" id="MobiDB-lite"/>
    </source>
</evidence>
<accession>A0ABX1VIZ9</accession>
<dbReference type="InterPro" id="IPR027417">
    <property type="entry name" value="P-loop_NTPase"/>
</dbReference>
<reference evidence="3 4" key="1">
    <citation type="journal article" date="2020" name="Syst. Appl. Microbiol.">
        <title>Alienimonas chondri sp. nov., a novel planctomycete isolated from the biofilm of the red alga Chondrus crispus.</title>
        <authorList>
            <person name="Vitorino I."/>
            <person name="Albuquerque L."/>
            <person name="Wiegand S."/>
            <person name="Kallscheuer N."/>
            <person name="da Costa M.S."/>
            <person name="Lobo-da-Cunha A."/>
            <person name="Jogler C."/>
            <person name="Lage O.M."/>
        </authorList>
    </citation>
    <scope>NUCLEOTIDE SEQUENCE [LARGE SCALE GENOMIC DNA]</scope>
    <source>
        <strain evidence="3 4">LzC2</strain>
    </source>
</reference>
<protein>
    <recommendedName>
        <fullName evidence="2">AAA+ ATPase domain-containing protein</fullName>
    </recommendedName>
</protein>
<dbReference type="InterPro" id="IPR041628">
    <property type="entry name" value="ChlI/MoxR_AAA_lid"/>
</dbReference>
<dbReference type="Pfam" id="PF07726">
    <property type="entry name" value="AAA_3"/>
    <property type="match status" value="1"/>
</dbReference>
<dbReference type="PANTHER" id="PTHR42759">
    <property type="entry name" value="MOXR FAMILY PROTEIN"/>
    <property type="match status" value="1"/>
</dbReference>
<dbReference type="InterPro" id="IPR003593">
    <property type="entry name" value="AAA+_ATPase"/>
</dbReference>
<proteinExistence type="predicted"/>
<feature type="domain" description="AAA+ ATPase" evidence="2">
    <location>
        <begin position="59"/>
        <end position="204"/>
    </location>
</feature>
<dbReference type="CDD" id="cd00009">
    <property type="entry name" value="AAA"/>
    <property type="match status" value="1"/>
</dbReference>
<feature type="region of interest" description="Disordered" evidence="1">
    <location>
        <begin position="1"/>
        <end position="20"/>
    </location>
</feature>
<dbReference type="InterPro" id="IPR050764">
    <property type="entry name" value="CbbQ/NirQ/NorQ/GpvN"/>
</dbReference>
<dbReference type="PIRSF" id="PIRSF002849">
    <property type="entry name" value="AAA_ATPase_chaperone_MoxR_prd"/>
    <property type="match status" value="1"/>
</dbReference>
<dbReference type="Gene3D" id="3.40.50.300">
    <property type="entry name" value="P-loop containing nucleotide triphosphate hydrolases"/>
    <property type="match status" value="1"/>
</dbReference>
<comment type="caution">
    <text evidence="3">The sequence shown here is derived from an EMBL/GenBank/DDBJ whole genome shotgun (WGS) entry which is preliminary data.</text>
</comment>
<evidence type="ECO:0000313" key="4">
    <source>
        <dbReference type="Proteomes" id="UP000609651"/>
    </source>
</evidence>
<sequence>MTDPDVTFAPAEDEPLGEQGDEARAARLVEICAAIREQVGKVVVGQQEVVEQLLIAILARGHCLLEGVPGLAKTLTVRSLAQAMHLEFRRIQFTPDLMPADITGTDLIQEDRNTGARDLVFDRGPIFTQMLLADEINRTPPKTQAALLEAMQEHEVTVGGTTYSLEEPFFVLATQNPIEQEGTYPLPEAQRDRFLFNVVVDYPSRDEEGDILDRTTSTLSATPEPVVNGQEIVACQSTVRRVPLPDNVKQLVLDLVRSARPKDPHAASWVREMIDWGPGPRACQQLVLAGKARALLRGRHHVTREDVLALAAPVLRHRIVPTFNAEAEGVTVDDLVQRLIDALPRSSSQGGAKKLMPKKPARVA</sequence>
<organism evidence="3 4">
    <name type="scientific">Alienimonas chondri</name>
    <dbReference type="NCBI Taxonomy" id="2681879"/>
    <lineage>
        <taxon>Bacteria</taxon>
        <taxon>Pseudomonadati</taxon>
        <taxon>Planctomycetota</taxon>
        <taxon>Planctomycetia</taxon>
        <taxon>Planctomycetales</taxon>
        <taxon>Planctomycetaceae</taxon>
        <taxon>Alienimonas</taxon>
    </lineage>
</organism>
<feature type="compositionally biased region" description="Acidic residues" evidence="1">
    <location>
        <begin position="11"/>
        <end position="20"/>
    </location>
</feature>
<dbReference type="Proteomes" id="UP000609651">
    <property type="component" value="Unassembled WGS sequence"/>
</dbReference>
<evidence type="ECO:0000313" key="3">
    <source>
        <dbReference type="EMBL" id="NNJ27825.1"/>
    </source>
</evidence>
<dbReference type="EMBL" id="WTPX01000212">
    <property type="protein sequence ID" value="NNJ27825.1"/>
    <property type="molecule type" value="Genomic_DNA"/>
</dbReference>
<dbReference type="SUPFAM" id="SSF52540">
    <property type="entry name" value="P-loop containing nucleoside triphosphate hydrolases"/>
    <property type="match status" value="1"/>
</dbReference>
<dbReference type="Pfam" id="PF17863">
    <property type="entry name" value="AAA_lid_2"/>
    <property type="match status" value="1"/>
</dbReference>
<dbReference type="SMART" id="SM00382">
    <property type="entry name" value="AAA"/>
    <property type="match status" value="1"/>
</dbReference>
<dbReference type="PANTHER" id="PTHR42759:SF1">
    <property type="entry name" value="MAGNESIUM-CHELATASE SUBUNIT CHLD"/>
    <property type="match status" value="1"/>
</dbReference>
<name>A0ABX1VIZ9_9PLAN</name>
<dbReference type="RefSeq" id="WP_171189731.1">
    <property type="nucleotide sequence ID" value="NZ_WTPX01000212.1"/>
</dbReference>
<keyword evidence="4" id="KW-1185">Reference proteome</keyword>
<gene>
    <name evidence="3" type="ORF">LzC2_39340</name>
</gene>
<dbReference type="InterPro" id="IPR011703">
    <property type="entry name" value="ATPase_AAA-3"/>
</dbReference>